<feature type="compositionally biased region" description="Basic and acidic residues" evidence="1">
    <location>
        <begin position="166"/>
        <end position="179"/>
    </location>
</feature>
<dbReference type="AlphaFoldDB" id="A0A0L0SLE7"/>
<name>A0A0L0SLE7_ALLM3</name>
<proteinExistence type="predicted"/>
<feature type="compositionally biased region" description="Basic and acidic residues" evidence="1">
    <location>
        <begin position="208"/>
        <end position="221"/>
    </location>
</feature>
<dbReference type="Proteomes" id="UP000054350">
    <property type="component" value="Unassembled WGS sequence"/>
</dbReference>
<feature type="region of interest" description="Disordered" evidence="1">
    <location>
        <begin position="164"/>
        <end position="188"/>
    </location>
</feature>
<reference evidence="2 3" key="1">
    <citation type="submission" date="2009-11" db="EMBL/GenBank/DDBJ databases">
        <title>Annotation of Allomyces macrogynus ATCC 38327.</title>
        <authorList>
            <consortium name="The Broad Institute Genome Sequencing Platform"/>
            <person name="Russ C."/>
            <person name="Cuomo C."/>
            <person name="Burger G."/>
            <person name="Gray M.W."/>
            <person name="Holland P.W.H."/>
            <person name="King N."/>
            <person name="Lang F.B.F."/>
            <person name="Roger A.J."/>
            <person name="Ruiz-Trillo I."/>
            <person name="Young S.K."/>
            <person name="Zeng Q."/>
            <person name="Gargeya S."/>
            <person name="Fitzgerald M."/>
            <person name="Haas B."/>
            <person name="Abouelleil A."/>
            <person name="Alvarado L."/>
            <person name="Arachchi H.M."/>
            <person name="Berlin A."/>
            <person name="Chapman S.B."/>
            <person name="Gearin G."/>
            <person name="Goldberg J."/>
            <person name="Griggs A."/>
            <person name="Gujja S."/>
            <person name="Hansen M."/>
            <person name="Heiman D."/>
            <person name="Howarth C."/>
            <person name="Larimer J."/>
            <person name="Lui A."/>
            <person name="MacDonald P.J.P."/>
            <person name="McCowen C."/>
            <person name="Montmayeur A."/>
            <person name="Murphy C."/>
            <person name="Neiman D."/>
            <person name="Pearson M."/>
            <person name="Priest M."/>
            <person name="Roberts A."/>
            <person name="Saif S."/>
            <person name="Shea T."/>
            <person name="Sisk P."/>
            <person name="Stolte C."/>
            <person name="Sykes S."/>
            <person name="Wortman J."/>
            <person name="Nusbaum C."/>
            <person name="Birren B."/>
        </authorList>
    </citation>
    <scope>NUCLEOTIDE SEQUENCE [LARGE SCALE GENOMIC DNA]</scope>
    <source>
        <strain evidence="2 3">ATCC 38327</strain>
    </source>
</reference>
<sequence length="228" mass="25605">MYSSSEYFGPSRRIVRTRAYVPNPASTVVRETQNLTPSTRVVYDSRITHDATHHARHLSAQERRALRDEGYARGLDVYEASPYDFGMAHPSGMHGRWSSLVGRAEEYWGRVTRNPVKEARGEERIGLGRAEVESAAEARRLAMAPGPLAYHAGTTRYPVVPGPTEPVHHQEHYGTPETHHGHHRHHHTAAGVPDVAAPYSREHLEYHADDGAYYDTDRTRSEFGVPPV</sequence>
<gene>
    <name evidence="2" type="ORF">AMAG_08481</name>
</gene>
<feature type="region of interest" description="Disordered" evidence="1">
    <location>
        <begin position="208"/>
        <end position="228"/>
    </location>
</feature>
<dbReference type="EMBL" id="GG745342">
    <property type="protein sequence ID" value="KNE63342.1"/>
    <property type="molecule type" value="Genomic_DNA"/>
</dbReference>
<accession>A0A0L0SLE7</accession>
<evidence type="ECO:0000313" key="2">
    <source>
        <dbReference type="EMBL" id="KNE63342.1"/>
    </source>
</evidence>
<protein>
    <submittedName>
        <fullName evidence="2">Uncharacterized protein</fullName>
    </submittedName>
</protein>
<evidence type="ECO:0000256" key="1">
    <source>
        <dbReference type="SAM" id="MobiDB-lite"/>
    </source>
</evidence>
<organism evidence="2 3">
    <name type="scientific">Allomyces macrogynus (strain ATCC 38327)</name>
    <name type="common">Allomyces javanicus var. macrogynus</name>
    <dbReference type="NCBI Taxonomy" id="578462"/>
    <lineage>
        <taxon>Eukaryota</taxon>
        <taxon>Fungi</taxon>
        <taxon>Fungi incertae sedis</taxon>
        <taxon>Blastocladiomycota</taxon>
        <taxon>Blastocladiomycetes</taxon>
        <taxon>Blastocladiales</taxon>
        <taxon>Blastocladiaceae</taxon>
        <taxon>Allomyces</taxon>
    </lineage>
</organism>
<dbReference type="OrthoDB" id="10305132at2759"/>
<keyword evidence="3" id="KW-1185">Reference proteome</keyword>
<reference evidence="3" key="2">
    <citation type="submission" date="2009-11" db="EMBL/GenBank/DDBJ databases">
        <title>The Genome Sequence of Allomyces macrogynus strain ATCC 38327.</title>
        <authorList>
            <consortium name="The Broad Institute Genome Sequencing Platform"/>
            <person name="Russ C."/>
            <person name="Cuomo C."/>
            <person name="Shea T."/>
            <person name="Young S.K."/>
            <person name="Zeng Q."/>
            <person name="Koehrsen M."/>
            <person name="Haas B."/>
            <person name="Borodovsky M."/>
            <person name="Guigo R."/>
            <person name="Alvarado L."/>
            <person name="Berlin A."/>
            <person name="Borenstein D."/>
            <person name="Chen Z."/>
            <person name="Engels R."/>
            <person name="Freedman E."/>
            <person name="Gellesch M."/>
            <person name="Goldberg J."/>
            <person name="Griggs A."/>
            <person name="Gujja S."/>
            <person name="Heiman D."/>
            <person name="Hepburn T."/>
            <person name="Howarth C."/>
            <person name="Jen D."/>
            <person name="Larson L."/>
            <person name="Lewis B."/>
            <person name="Mehta T."/>
            <person name="Park D."/>
            <person name="Pearson M."/>
            <person name="Roberts A."/>
            <person name="Saif S."/>
            <person name="Shenoy N."/>
            <person name="Sisk P."/>
            <person name="Stolte C."/>
            <person name="Sykes S."/>
            <person name="Walk T."/>
            <person name="White J."/>
            <person name="Yandava C."/>
            <person name="Burger G."/>
            <person name="Gray M.W."/>
            <person name="Holland P.W.H."/>
            <person name="King N."/>
            <person name="Lang F.B.F."/>
            <person name="Roger A.J."/>
            <person name="Ruiz-Trillo I."/>
            <person name="Lander E."/>
            <person name="Nusbaum C."/>
        </authorList>
    </citation>
    <scope>NUCLEOTIDE SEQUENCE [LARGE SCALE GENOMIC DNA]</scope>
    <source>
        <strain evidence="3">ATCC 38327</strain>
    </source>
</reference>
<evidence type="ECO:0000313" key="3">
    <source>
        <dbReference type="Proteomes" id="UP000054350"/>
    </source>
</evidence>
<dbReference type="VEuPathDB" id="FungiDB:AMAG_08481"/>